<protein>
    <submittedName>
        <fullName evidence="2">Enoyl-CoA hydratase</fullName>
        <ecNumber evidence="2">4.2.1.17</ecNumber>
    </submittedName>
</protein>
<dbReference type="RefSeq" id="WP_071344064.1">
    <property type="nucleotide sequence ID" value="NZ_CP017839.1"/>
</dbReference>
<dbReference type="InterPro" id="IPR001753">
    <property type="entry name" value="Enoyl-CoA_hydra/iso"/>
</dbReference>
<dbReference type="EMBL" id="CP017839">
    <property type="protein sequence ID" value="APA98089.1"/>
    <property type="molecule type" value="Genomic_DNA"/>
</dbReference>
<gene>
    <name evidence="2" type="ORF">NS506_04041</name>
</gene>
<dbReference type="PANTHER" id="PTHR42964">
    <property type="entry name" value="ENOYL-COA HYDRATASE"/>
    <property type="match status" value="1"/>
</dbReference>
<evidence type="ECO:0000256" key="1">
    <source>
        <dbReference type="ARBA" id="ARBA00005254"/>
    </source>
</evidence>
<dbReference type="GO" id="GO:0004300">
    <property type="term" value="F:enoyl-CoA hydratase activity"/>
    <property type="evidence" value="ECO:0007669"/>
    <property type="project" value="UniProtKB-EC"/>
</dbReference>
<dbReference type="CDD" id="cd06558">
    <property type="entry name" value="crotonase-like"/>
    <property type="match status" value="1"/>
</dbReference>
<organism evidence="2 3">
    <name type="scientific">Nocardia seriolae</name>
    <dbReference type="NCBI Taxonomy" id="37332"/>
    <lineage>
        <taxon>Bacteria</taxon>
        <taxon>Bacillati</taxon>
        <taxon>Actinomycetota</taxon>
        <taxon>Actinomycetes</taxon>
        <taxon>Mycobacteriales</taxon>
        <taxon>Nocardiaceae</taxon>
        <taxon>Nocardia</taxon>
    </lineage>
</organism>
<dbReference type="PANTHER" id="PTHR42964:SF1">
    <property type="entry name" value="POLYKETIDE BIOSYNTHESIS ENOYL-COA HYDRATASE PKSH-RELATED"/>
    <property type="match status" value="1"/>
</dbReference>
<evidence type="ECO:0000313" key="3">
    <source>
        <dbReference type="Proteomes" id="UP000180166"/>
    </source>
</evidence>
<dbReference type="InterPro" id="IPR051683">
    <property type="entry name" value="Enoyl-CoA_Hydratase/Isomerase"/>
</dbReference>
<dbReference type="KEGG" id="nsr:NS506_04041"/>
<keyword evidence="2" id="KW-0456">Lyase</keyword>
<reference evidence="2 3" key="1">
    <citation type="submission" date="2016-10" db="EMBL/GenBank/DDBJ databases">
        <title>Genome sequence of Nocardia seriolae strain EM150506, isolated from Anguila japonica.</title>
        <authorList>
            <person name="Han H.-J."/>
        </authorList>
    </citation>
    <scope>NUCLEOTIDE SEQUENCE [LARGE SCALE GENOMIC DNA]</scope>
    <source>
        <strain evidence="2 3">EM150506</strain>
    </source>
</reference>
<proteinExistence type="inferred from homology"/>
<dbReference type="Pfam" id="PF00378">
    <property type="entry name" value="ECH_1"/>
    <property type="match status" value="1"/>
</dbReference>
<dbReference type="InterPro" id="IPR014748">
    <property type="entry name" value="Enoyl-CoA_hydra_C"/>
</dbReference>
<comment type="similarity">
    <text evidence="1">Belongs to the enoyl-CoA hydratase/isomerase family.</text>
</comment>
<dbReference type="Proteomes" id="UP000180166">
    <property type="component" value="Chromosome"/>
</dbReference>
<name>A0ABC8AVN2_9NOCA</name>
<dbReference type="EC" id="4.2.1.17" evidence="2"/>
<dbReference type="Gene3D" id="1.10.12.10">
    <property type="entry name" value="Lyase 2-enoyl-coa Hydratase, Chain A, domain 2"/>
    <property type="match status" value="1"/>
</dbReference>
<evidence type="ECO:0000313" key="2">
    <source>
        <dbReference type="EMBL" id="APA98089.1"/>
    </source>
</evidence>
<dbReference type="SUPFAM" id="SSF52096">
    <property type="entry name" value="ClpP/crotonase"/>
    <property type="match status" value="1"/>
</dbReference>
<dbReference type="InterPro" id="IPR029045">
    <property type="entry name" value="ClpP/crotonase-like_dom_sf"/>
</dbReference>
<sequence length="276" mass="28794">MTENHGRAAQGSAETDPVLLEMIPGGVARIRLNRPDASNGMDVPFLRALHATVMTCHGDPAVRAVLITGEGKNFCAGGDIRVFAAKGEALPDYLREATSWLQIAISALLELQVPVISAVHGFAAGGGGFGLVCASDFVIAAESDRFMSGAVRVGMAPDAGVSVTLTQLVGLRKAMEILLTNPTLTAAEALDLGLLTKVVPDDALEAEALTYARQFTDMAPKAVAAVKRLVWGGVGASVPERLAEEARTVAELSGTQDSLEGLVAVLEHRAPRFVGK</sequence>
<accession>A0ABC8AVN2</accession>
<dbReference type="AlphaFoldDB" id="A0ABC8AVN2"/>
<dbReference type="Gene3D" id="3.90.226.10">
    <property type="entry name" value="2-enoyl-CoA Hydratase, Chain A, domain 1"/>
    <property type="match status" value="1"/>
</dbReference>